<evidence type="ECO:0000313" key="2">
    <source>
        <dbReference type="EMBL" id="MFC4538101.1"/>
    </source>
</evidence>
<keyword evidence="1" id="KW-0472">Membrane</keyword>
<keyword evidence="1" id="KW-0812">Transmembrane</keyword>
<feature type="transmembrane region" description="Helical" evidence="1">
    <location>
        <begin position="20"/>
        <end position="39"/>
    </location>
</feature>
<reference evidence="3" key="1">
    <citation type="journal article" date="2019" name="Int. J. Syst. Evol. Microbiol.">
        <title>The Global Catalogue of Microorganisms (GCM) 10K type strain sequencing project: providing services to taxonomists for standard genome sequencing and annotation.</title>
        <authorList>
            <consortium name="The Broad Institute Genomics Platform"/>
            <consortium name="The Broad Institute Genome Sequencing Center for Infectious Disease"/>
            <person name="Wu L."/>
            <person name="Ma J."/>
        </authorList>
    </citation>
    <scope>NUCLEOTIDE SEQUENCE [LARGE SCALE GENOMIC DNA]</scope>
    <source>
        <strain evidence="3">CGMCC 1.12121</strain>
    </source>
</reference>
<proteinExistence type="predicted"/>
<accession>A0ABV9CXV6</accession>
<organism evidence="2 3">
    <name type="scientific">Chromohalobacter sarecensis</name>
    <dbReference type="NCBI Taxonomy" id="245294"/>
    <lineage>
        <taxon>Bacteria</taxon>
        <taxon>Pseudomonadati</taxon>
        <taxon>Pseudomonadota</taxon>
        <taxon>Gammaproteobacteria</taxon>
        <taxon>Oceanospirillales</taxon>
        <taxon>Halomonadaceae</taxon>
        <taxon>Chromohalobacter</taxon>
    </lineage>
</organism>
<keyword evidence="3" id="KW-1185">Reference proteome</keyword>
<protein>
    <submittedName>
        <fullName evidence="2">Uncharacterized protein</fullName>
    </submittedName>
</protein>
<evidence type="ECO:0000313" key="3">
    <source>
        <dbReference type="Proteomes" id="UP001596030"/>
    </source>
</evidence>
<keyword evidence="1" id="KW-1133">Transmembrane helix</keyword>
<gene>
    <name evidence="2" type="ORF">ACFO0U_04820</name>
</gene>
<name>A0ABV9CXV6_9GAMM</name>
<comment type="caution">
    <text evidence="2">The sequence shown here is derived from an EMBL/GenBank/DDBJ whole genome shotgun (WGS) entry which is preliminary data.</text>
</comment>
<dbReference type="EMBL" id="JBHSEU010000010">
    <property type="protein sequence ID" value="MFC4538101.1"/>
    <property type="molecule type" value="Genomic_DNA"/>
</dbReference>
<feature type="transmembrane region" description="Helical" evidence="1">
    <location>
        <begin position="145"/>
        <end position="166"/>
    </location>
</feature>
<sequence>MSKDNSVSLWTDEEKYKIILLVNGAMLFIYILILSFLIFKYGLLITILVPAFLFLIFIVAVFCGMVINKDEAPAIGLKSLLIMLVAGVVGLIVFSLFFARNLPISNEDTLRDFQIFLVVGSSGMLGGIMRIYSGESLLSKEGPDVWKIFHSLFVALFVSMVLFFLLRAGIVKEPNIDTFNVWGSPVFQQLQVFSQKK</sequence>
<evidence type="ECO:0000256" key="1">
    <source>
        <dbReference type="SAM" id="Phobius"/>
    </source>
</evidence>
<feature type="transmembrane region" description="Helical" evidence="1">
    <location>
        <begin position="79"/>
        <end position="98"/>
    </location>
</feature>
<feature type="transmembrane region" description="Helical" evidence="1">
    <location>
        <begin position="113"/>
        <end position="133"/>
    </location>
</feature>
<feature type="transmembrane region" description="Helical" evidence="1">
    <location>
        <begin position="45"/>
        <end position="67"/>
    </location>
</feature>
<dbReference type="RefSeq" id="WP_378109853.1">
    <property type="nucleotide sequence ID" value="NZ_JBHSEU010000010.1"/>
</dbReference>
<dbReference type="Proteomes" id="UP001596030">
    <property type="component" value="Unassembled WGS sequence"/>
</dbReference>